<organism evidence="1 2">
    <name type="scientific">Glycomyces sambucus</name>
    <dbReference type="NCBI Taxonomy" id="380244"/>
    <lineage>
        <taxon>Bacteria</taxon>
        <taxon>Bacillati</taxon>
        <taxon>Actinomycetota</taxon>
        <taxon>Actinomycetes</taxon>
        <taxon>Glycomycetales</taxon>
        <taxon>Glycomycetaceae</taxon>
        <taxon>Glycomyces</taxon>
    </lineage>
</organism>
<reference evidence="2" key="1">
    <citation type="submission" date="2016-10" db="EMBL/GenBank/DDBJ databases">
        <authorList>
            <person name="Varghese N."/>
            <person name="Submissions S."/>
        </authorList>
    </citation>
    <scope>NUCLEOTIDE SEQUENCE [LARGE SCALE GENOMIC DNA]</scope>
    <source>
        <strain evidence="2">CGMCC 4.3147</strain>
    </source>
</reference>
<proteinExistence type="predicted"/>
<dbReference type="EMBL" id="FNGF01000001">
    <property type="protein sequence ID" value="SDK49737.1"/>
    <property type="molecule type" value="Genomic_DNA"/>
</dbReference>
<evidence type="ECO:0000313" key="2">
    <source>
        <dbReference type="Proteomes" id="UP000198662"/>
    </source>
</evidence>
<accession>A0A1G9CDL6</accession>
<sequence>MGNAGICLAAREPRKLDVRRLTATSVVFPVFGALGVETEGAGQVAEFGPVEPCGVLGLGSQVAVDL</sequence>
<dbReference type="STRING" id="380244.SAMN05216298_0279"/>
<keyword evidence="2" id="KW-1185">Reference proteome</keyword>
<evidence type="ECO:0000313" key="1">
    <source>
        <dbReference type="EMBL" id="SDK49737.1"/>
    </source>
</evidence>
<protein>
    <submittedName>
        <fullName evidence="1">Uncharacterized protein</fullName>
    </submittedName>
</protein>
<dbReference type="AlphaFoldDB" id="A0A1G9CDL6"/>
<name>A0A1G9CDL6_9ACTN</name>
<gene>
    <name evidence="1" type="ORF">SAMN05216298_0279</name>
</gene>
<dbReference type="Proteomes" id="UP000198662">
    <property type="component" value="Unassembled WGS sequence"/>
</dbReference>